<dbReference type="AlphaFoldDB" id="A0A6S6WPJ9"/>
<organism evidence="1 2">
    <name type="scientific">Pyrenophora teres f. teres</name>
    <dbReference type="NCBI Taxonomy" id="97479"/>
    <lineage>
        <taxon>Eukaryota</taxon>
        <taxon>Fungi</taxon>
        <taxon>Dikarya</taxon>
        <taxon>Ascomycota</taxon>
        <taxon>Pezizomycotina</taxon>
        <taxon>Dothideomycetes</taxon>
        <taxon>Pleosporomycetidae</taxon>
        <taxon>Pleosporales</taxon>
        <taxon>Pleosporineae</taxon>
        <taxon>Pleosporaceae</taxon>
        <taxon>Pyrenophora</taxon>
    </lineage>
</organism>
<dbReference type="GO" id="GO:0016787">
    <property type="term" value="F:hydrolase activity"/>
    <property type="evidence" value="ECO:0007669"/>
    <property type="project" value="UniProtKB-KW"/>
</dbReference>
<evidence type="ECO:0000313" key="1">
    <source>
        <dbReference type="EMBL" id="CAE7212583.1"/>
    </source>
</evidence>
<protein>
    <submittedName>
        <fullName evidence="1">P-loop containing nucleoside triphosphate hydrolase</fullName>
    </submittedName>
</protein>
<dbReference type="PANTHER" id="PTHR10039">
    <property type="entry name" value="AMELOGENIN"/>
    <property type="match status" value="1"/>
</dbReference>
<dbReference type="Proteomes" id="UP000472372">
    <property type="component" value="Chromosome 10"/>
</dbReference>
<dbReference type="EMBL" id="HG992986">
    <property type="protein sequence ID" value="CAE7212583.1"/>
    <property type="molecule type" value="Genomic_DNA"/>
</dbReference>
<keyword evidence="1" id="KW-0378">Hydrolase</keyword>
<evidence type="ECO:0000313" key="2">
    <source>
        <dbReference type="Proteomes" id="UP000472372"/>
    </source>
</evidence>
<reference evidence="1" key="1">
    <citation type="submission" date="2021-02" db="EMBL/GenBank/DDBJ databases">
        <authorList>
            <person name="Syme A R."/>
            <person name="Syme A R."/>
            <person name="Moolhuijzen P."/>
        </authorList>
    </citation>
    <scope>NUCLEOTIDE SEQUENCE</scope>
    <source>
        <strain evidence="1">W1-1</strain>
    </source>
</reference>
<accession>A0A6S6WPJ9</accession>
<name>A0A6S6WPJ9_9PLEO</name>
<sequence length="288" mass="32776">MEALTAVGLIANIAQFVDIAAKAIKSAKEIQSSVTGLTKENKSLEDVTTEMRDLSIRLDPPTAEPKNDDERALRSLSRECHQLSEQILALLKKISPSDPKSIRQIMWTTLKILKHRREKEDLENKLTTYRGQLLLHLQRVTSLDMKTQFGALRELEYANQDALQALPKQIERLERDLQIDKLGPEAQEQIRSLLAMTDTAKAMVIRRVIIKRLAFDHMGARYDQVDSAHCETFRWIVEEDAVIDEKVTMCNARHLYLSWLANGQGMFHIAGKLGSGKSTLMKYLLEHS</sequence>
<dbReference type="PANTHER" id="PTHR10039:SF5">
    <property type="entry name" value="NACHT DOMAIN-CONTAINING PROTEIN"/>
    <property type="match status" value="1"/>
</dbReference>
<gene>
    <name evidence="1" type="ORF">PTTW11_10320</name>
</gene>
<proteinExistence type="predicted"/>